<keyword evidence="3" id="KW-1185">Reference proteome</keyword>
<dbReference type="CDD" id="cd02947">
    <property type="entry name" value="TRX_family"/>
    <property type="match status" value="1"/>
</dbReference>
<name>A0A7Y8GXN1_9BURK</name>
<dbReference type="Gene3D" id="3.40.30.10">
    <property type="entry name" value="Glutaredoxin"/>
    <property type="match status" value="1"/>
</dbReference>
<comment type="caution">
    <text evidence="2">The sequence shown here is derived from an EMBL/GenBank/DDBJ whole genome shotgun (WGS) entry which is preliminary data.</text>
</comment>
<gene>
    <name evidence="2" type="ORF">F3K02_16160</name>
</gene>
<dbReference type="EMBL" id="VYGV01000015">
    <property type="protein sequence ID" value="NWF46774.1"/>
    <property type="molecule type" value="Genomic_DNA"/>
</dbReference>
<dbReference type="SUPFAM" id="SSF52833">
    <property type="entry name" value="Thioredoxin-like"/>
    <property type="match status" value="1"/>
</dbReference>
<dbReference type="Proteomes" id="UP000545507">
    <property type="component" value="Unassembled WGS sequence"/>
</dbReference>
<accession>A0A7Y8GXN1</accession>
<protein>
    <submittedName>
        <fullName evidence="2">Thioredoxin family protein</fullName>
    </submittedName>
</protein>
<organism evidence="2 3">
    <name type="scientific">Hydrogenophaga aromaticivorans</name>
    <dbReference type="NCBI Taxonomy" id="2610898"/>
    <lineage>
        <taxon>Bacteria</taxon>
        <taxon>Pseudomonadati</taxon>
        <taxon>Pseudomonadota</taxon>
        <taxon>Betaproteobacteria</taxon>
        <taxon>Burkholderiales</taxon>
        <taxon>Comamonadaceae</taxon>
        <taxon>Hydrogenophaga</taxon>
    </lineage>
</organism>
<proteinExistence type="predicted"/>
<evidence type="ECO:0000259" key="1">
    <source>
        <dbReference type="Pfam" id="PF00085"/>
    </source>
</evidence>
<dbReference type="InterPro" id="IPR036249">
    <property type="entry name" value="Thioredoxin-like_sf"/>
</dbReference>
<dbReference type="AlphaFoldDB" id="A0A7Y8GXN1"/>
<evidence type="ECO:0000313" key="2">
    <source>
        <dbReference type="EMBL" id="NWF46774.1"/>
    </source>
</evidence>
<reference evidence="2 3" key="1">
    <citation type="submission" date="2019-09" db="EMBL/GenBank/DDBJ databases">
        <title>Hydrogenophaga aromatica sp. nov., isolated from a para-xylene-degrading enrichment culture.</title>
        <authorList>
            <person name="Tancsics A."/>
            <person name="Banerjee S."/>
        </authorList>
    </citation>
    <scope>NUCLEOTIDE SEQUENCE [LARGE SCALE GENOMIC DNA]</scope>
    <source>
        <strain evidence="2 3">D2P1</strain>
    </source>
</reference>
<dbReference type="Pfam" id="PF00085">
    <property type="entry name" value="Thioredoxin"/>
    <property type="match status" value="1"/>
</dbReference>
<dbReference type="InterPro" id="IPR013766">
    <property type="entry name" value="Thioredoxin_domain"/>
</dbReference>
<evidence type="ECO:0000313" key="3">
    <source>
        <dbReference type="Proteomes" id="UP000545507"/>
    </source>
</evidence>
<sequence>MCSGVWIVWAVCLCADWCSACRAWRPVMAELAARHPELQWRWLDVEDEAELMDSVGIDIETFPTVLLCREDRALFMGAIPPQAEALLLLMDRLGGVGAAPAGIGGPAAALAAHLWGRQDGPEMCAV</sequence>
<feature type="domain" description="Thioredoxin" evidence="1">
    <location>
        <begin position="12"/>
        <end position="72"/>
    </location>
</feature>